<organism evidence="3 4">
    <name type="scientific">Helcobacillus massiliensis</name>
    <dbReference type="NCBI Taxonomy" id="521392"/>
    <lineage>
        <taxon>Bacteria</taxon>
        <taxon>Bacillati</taxon>
        <taxon>Actinomycetota</taxon>
        <taxon>Actinomycetes</taxon>
        <taxon>Micrococcales</taxon>
        <taxon>Dermabacteraceae</taxon>
        <taxon>Helcobacillus</taxon>
    </lineage>
</organism>
<dbReference type="InterPro" id="IPR027417">
    <property type="entry name" value="P-loop_NTPase"/>
</dbReference>
<dbReference type="Proteomes" id="UP000568050">
    <property type="component" value="Unassembled WGS sequence"/>
</dbReference>
<evidence type="ECO:0000259" key="2">
    <source>
        <dbReference type="SMART" id="SM00833"/>
    </source>
</evidence>
<name>A0A839QYW5_9MICO</name>
<dbReference type="RefSeq" id="WP_183376077.1">
    <property type="nucleotide sequence ID" value="NZ_CBCSFZ010000006.1"/>
</dbReference>
<feature type="region of interest" description="Disordered" evidence="1">
    <location>
        <begin position="290"/>
        <end position="315"/>
    </location>
</feature>
<dbReference type="Pfam" id="PF07683">
    <property type="entry name" value="CobW_C"/>
    <property type="match status" value="1"/>
</dbReference>
<accession>A0A839QYW5</accession>
<gene>
    <name evidence="3" type="ORF">FHX50_001436</name>
</gene>
<proteinExistence type="predicted"/>
<evidence type="ECO:0000256" key="1">
    <source>
        <dbReference type="SAM" id="MobiDB-lite"/>
    </source>
</evidence>
<dbReference type="InterPro" id="IPR051927">
    <property type="entry name" value="Zn_Chap_cDPG_Synth"/>
</dbReference>
<reference evidence="3 4" key="1">
    <citation type="submission" date="2020-08" db="EMBL/GenBank/DDBJ databases">
        <title>Sequencing the genomes of 1000 actinobacteria strains.</title>
        <authorList>
            <person name="Klenk H.-P."/>
        </authorList>
    </citation>
    <scope>NUCLEOTIDE SEQUENCE [LARGE SCALE GENOMIC DNA]</scope>
    <source>
        <strain evidence="3 4">DSM 23040</strain>
    </source>
</reference>
<dbReference type="PANTHER" id="PTHR43603:SF1">
    <property type="entry name" value="ZINC-REGULATED GTPASE METALLOPROTEIN ACTIVATOR 1"/>
    <property type="match status" value="1"/>
</dbReference>
<dbReference type="SMART" id="SM00833">
    <property type="entry name" value="CobW_C"/>
    <property type="match status" value="1"/>
</dbReference>
<protein>
    <submittedName>
        <fullName evidence="3">G3E family GTPase</fullName>
    </submittedName>
</protein>
<comment type="caution">
    <text evidence="3">The sequence shown here is derived from an EMBL/GenBank/DDBJ whole genome shotgun (WGS) entry which is preliminary data.</text>
</comment>
<feature type="domain" description="CobW C-terminal" evidence="2">
    <location>
        <begin position="228"/>
        <end position="346"/>
    </location>
</feature>
<dbReference type="EMBL" id="JACHWP010000003">
    <property type="protein sequence ID" value="MBB3023151.1"/>
    <property type="molecule type" value="Genomic_DNA"/>
</dbReference>
<dbReference type="PANTHER" id="PTHR43603">
    <property type="entry name" value="COBW DOMAIN-CONTAINING PROTEIN DDB_G0274527"/>
    <property type="match status" value="1"/>
</dbReference>
<dbReference type="InterPro" id="IPR011629">
    <property type="entry name" value="CobW-like_C"/>
</dbReference>
<dbReference type="Gene3D" id="3.40.50.300">
    <property type="entry name" value="P-loop containing nucleotide triphosphate hydrolases"/>
    <property type="match status" value="1"/>
</dbReference>
<dbReference type="AlphaFoldDB" id="A0A839QYW5"/>
<evidence type="ECO:0000313" key="4">
    <source>
        <dbReference type="Proteomes" id="UP000568050"/>
    </source>
</evidence>
<sequence length="375" mass="39792">MTHSTPIAIVASMDPVLRDGLAASLMLGARRTVTLRHDLTGHTLRRVVSDSTGILDDTAIHLEHPCSTCAMSTEAIPTLRSLVDAGRWEAIVLAVPVTADPHVIAHLLSASVPGAHLARVVTAVDSRTVQNDLLGDDTVAERGLTASGADERSIGEVLAAQVEYADIVAVDEEDPVGHDLVAQLAAADAILTGHYDVDDEGVFGHRHSCDSAHSRLVRPHAHPSTAHAWTIELEDERPFHPDRLVENIEWIGAGRLRARGEFWVPTRPHSVCRWEGAGGQLAIGVDAEQSEARAGLSRDAGGGADGAAPTPGPVPAVTALPRTRLVITGVDPADAARVRQAFQTCLLTEEEWADGLAPWLGRADALDPWLGQRAA</sequence>
<keyword evidence="4" id="KW-1185">Reference proteome</keyword>
<evidence type="ECO:0000313" key="3">
    <source>
        <dbReference type="EMBL" id="MBB3023151.1"/>
    </source>
</evidence>